<accession>A0A8J4C2I7</accession>
<dbReference type="InterPro" id="IPR006502">
    <property type="entry name" value="PDDEXK-like"/>
</dbReference>
<dbReference type="EMBL" id="BNCP01000006">
    <property type="protein sequence ID" value="GIL74209.1"/>
    <property type="molecule type" value="Genomic_DNA"/>
</dbReference>
<evidence type="ECO:0000256" key="1">
    <source>
        <dbReference type="SAM" id="MobiDB-lite"/>
    </source>
</evidence>
<feature type="region of interest" description="Disordered" evidence="1">
    <location>
        <begin position="322"/>
        <end position="341"/>
    </location>
</feature>
<dbReference type="OrthoDB" id="691424at2759"/>
<feature type="compositionally biased region" description="Polar residues" evidence="1">
    <location>
        <begin position="239"/>
        <end position="253"/>
    </location>
</feature>
<dbReference type="Pfam" id="PF04720">
    <property type="entry name" value="PDDEXK_6"/>
    <property type="match status" value="1"/>
</dbReference>
<feature type="region of interest" description="Disordered" evidence="1">
    <location>
        <begin position="234"/>
        <end position="253"/>
    </location>
</feature>
<name>A0A8J4C2I7_9CHLO</name>
<comment type="caution">
    <text evidence="2">The sequence shown here is derived from an EMBL/GenBank/DDBJ whole genome shotgun (WGS) entry which is preliminary data.</text>
</comment>
<organism evidence="2 3">
    <name type="scientific">Volvox reticuliferus</name>
    <dbReference type="NCBI Taxonomy" id="1737510"/>
    <lineage>
        <taxon>Eukaryota</taxon>
        <taxon>Viridiplantae</taxon>
        <taxon>Chlorophyta</taxon>
        <taxon>core chlorophytes</taxon>
        <taxon>Chlorophyceae</taxon>
        <taxon>CS clade</taxon>
        <taxon>Chlamydomonadales</taxon>
        <taxon>Volvocaceae</taxon>
        <taxon>Volvox</taxon>
    </lineage>
</organism>
<protein>
    <submittedName>
        <fullName evidence="2">Uncharacterized protein</fullName>
    </submittedName>
</protein>
<sequence>MGSATDFVFDFEEANHGSYLCVGVSLSEKAAVEALVRRVKLIARQPSELGRQLHRDVTALLGRFNSDVKSPDALYSLASALADLGYDVSLRTALGGGTSECFKSLRHEFLIVRGTGEFCGMEFIVEPSLRQHFAIPHPSPDYEYVLSRTPDVFVGGSCRLVPVIQLLCALMADSFQRKGLPLPPWRREAAMLSKWLPHPARLHDLTPKTPTSCPLLSSSSAATGSMQPSQISLPDAAANVSNPPSPLTSGLASSPPSLIKALSSEGLHSLPAPSLTATSPGVTADAPYLTLGRCPRGNLVVGFIIGTGGALGACQRRDAAAREDHGGQDLDRDPGHGPRGNAICSTAATDARSYSSVGEALDECASPCAGPLACDDTGSFLFASETSDGSSPLHVHDIPSLMGSPASDAAVPTAALFPRGHRPTSTGMLPCASLGTGLLSATLLLGPLALKAEAAMATAPTVSTMVVHNSSTDHTGDLHSFPALSDDATSPPAADWQ</sequence>
<dbReference type="AlphaFoldDB" id="A0A8J4C2I7"/>
<dbReference type="Proteomes" id="UP000747110">
    <property type="component" value="Unassembled WGS sequence"/>
</dbReference>
<reference evidence="2" key="1">
    <citation type="journal article" date="2021" name="Proc. Natl. Acad. Sci. U.S.A.">
        <title>Three genomes in the algal genus Volvox reveal the fate of a haploid sex-determining region after a transition to homothallism.</title>
        <authorList>
            <person name="Yamamoto K."/>
            <person name="Hamaji T."/>
            <person name="Kawai-Toyooka H."/>
            <person name="Matsuzaki R."/>
            <person name="Takahashi F."/>
            <person name="Nishimura Y."/>
            <person name="Kawachi M."/>
            <person name="Noguchi H."/>
            <person name="Minakuchi Y."/>
            <person name="Umen J.G."/>
            <person name="Toyoda A."/>
            <person name="Nozaki H."/>
        </authorList>
    </citation>
    <scope>NUCLEOTIDE SEQUENCE</scope>
    <source>
        <strain evidence="2">NIES-3786</strain>
    </source>
</reference>
<proteinExistence type="predicted"/>
<feature type="compositionally biased region" description="Low complexity" evidence="1">
    <location>
        <begin position="207"/>
        <end position="220"/>
    </location>
</feature>
<feature type="compositionally biased region" description="Basic and acidic residues" evidence="1">
    <location>
        <begin position="322"/>
        <end position="336"/>
    </location>
</feature>
<evidence type="ECO:0000313" key="2">
    <source>
        <dbReference type="EMBL" id="GIL74209.1"/>
    </source>
</evidence>
<feature type="region of interest" description="Disordered" evidence="1">
    <location>
        <begin position="206"/>
        <end position="229"/>
    </location>
</feature>
<evidence type="ECO:0000313" key="3">
    <source>
        <dbReference type="Proteomes" id="UP000747110"/>
    </source>
</evidence>
<dbReference type="PANTHER" id="PTHR31579:SF1">
    <property type="entry name" value="OS03G0796600 PROTEIN"/>
    <property type="match status" value="1"/>
</dbReference>
<gene>
    <name evidence="2" type="ORF">Vretifemale_4229</name>
</gene>
<feature type="region of interest" description="Disordered" evidence="1">
    <location>
        <begin position="477"/>
        <end position="497"/>
    </location>
</feature>
<keyword evidence="3" id="KW-1185">Reference proteome</keyword>
<dbReference type="PANTHER" id="PTHR31579">
    <property type="entry name" value="OS03G0796600 PROTEIN"/>
    <property type="match status" value="1"/>
</dbReference>